<dbReference type="GO" id="GO:0000287">
    <property type="term" value="F:magnesium ion binding"/>
    <property type="evidence" value="ECO:0007669"/>
    <property type="project" value="UniProtKB-UniRule"/>
</dbReference>
<dbReference type="Pfam" id="PF01634">
    <property type="entry name" value="HisG"/>
    <property type="match status" value="1"/>
</dbReference>
<evidence type="ECO:0000256" key="12">
    <source>
        <dbReference type="ARBA" id="ARBA00022723"/>
    </source>
</evidence>
<evidence type="ECO:0000256" key="13">
    <source>
        <dbReference type="ARBA" id="ARBA00022741"/>
    </source>
</evidence>
<organism evidence="21 22">
    <name type="scientific">Aerophobetes bacterium</name>
    <dbReference type="NCBI Taxonomy" id="2030807"/>
    <lineage>
        <taxon>Bacteria</taxon>
        <taxon>Candidatus Aerophobota</taxon>
    </lineage>
</organism>
<feature type="domain" description="Histidine biosynthesis HisG C-terminal" evidence="20">
    <location>
        <begin position="218"/>
        <end position="287"/>
    </location>
</feature>
<dbReference type="InterPro" id="IPR001348">
    <property type="entry name" value="ATP_PRibTrfase_HisG"/>
</dbReference>
<keyword evidence="15 18" id="KW-0460">Magnesium</keyword>
<evidence type="ECO:0000256" key="5">
    <source>
        <dbReference type="ARBA" id="ARBA00007955"/>
    </source>
</evidence>
<comment type="catalytic activity">
    <reaction evidence="1 18">
        <text>1-(5-phospho-beta-D-ribosyl)-ATP + diphosphate = 5-phospho-alpha-D-ribose 1-diphosphate + ATP</text>
        <dbReference type="Rhea" id="RHEA:18473"/>
        <dbReference type="ChEBI" id="CHEBI:30616"/>
        <dbReference type="ChEBI" id="CHEBI:33019"/>
        <dbReference type="ChEBI" id="CHEBI:58017"/>
        <dbReference type="ChEBI" id="CHEBI:73183"/>
        <dbReference type="EC" id="2.4.2.17"/>
    </reaction>
</comment>
<evidence type="ECO:0000256" key="8">
    <source>
        <dbReference type="ARBA" id="ARBA00022490"/>
    </source>
</evidence>
<sequence>MKKLRIALPKGSLENTTIELFQRAGYKIIRKERSYTPFIDDSELEVLLIRTQEIPLYVEKGVLDAGLAGNDWILERGVEVQRVKELVYSKQGLGKVRWVLAVPVNSDIRKVEDLEGKRIATELVEVTKRYLKEKGVRAEVEFSWGATEVKPPHLVDAIVELTETGRSLRANNLRIVDSVLESTTWLIANKLSWKDSWKREKIENLAILLEGAVNGLGKVGLKANVPENKLKKVLNLLPALRKPTISKLSEEGWWAVEIVLDEVQARSLIPQIKKAGGEGIVEYPLNKVIY</sequence>
<dbReference type="PANTHER" id="PTHR21403">
    <property type="entry name" value="ATP PHOSPHORIBOSYLTRANSFERASE ATP-PRTASE"/>
    <property type="match status" value="1"/>
</dbReference>
<dbReference type="Gene3D" id="3.30.70.120">
    <property type="match status" value="1"/>
</dbReference>
<dbReference type="GO" id="GO:0005524">
    <property type="term" value="F:ATP binding"/>
    <property type="evidence" value="ECO:0007669"/>
    <property type="project" value="UniProtKB-KW"/>
</dbReference>
<evidence type="ECO:0000256" key="18">
    <source>
        <dbReference type="HAMAP-Rule" id="MF_00079"/>
    </source>
</evidence>
<comment type="caution">
    <text evidence="21">The sequence shown here is derived from an EMBL/GenBank/DDBJ whole genome shotgun (WGS) entry which is preliminary data.</text>
</comment>
<name>A0A497E5D2_UNCAE</name>
<evidence type="ECO:0000256" key="11">
    <source>
        <dbReference type="ARBA" id="ARBA00022679"/>
    </source>
</evidence>
<keyword evidence="16 18" id="KW-0368">Histidine biosynthesis</keyword>
<keyword evidence="8 18" id="KW-0963">Cytoplasm</keyword>
<dbReference type="InterPro" id="IPR013820">
    <property type="entry name" value="ATP_PRibTrfase_cat"/>
</dbReference>
<dbReference type="GO" id="GO:0000105">
    <property type="term" value="P:L-histidine biosynthetic process"/>
    <property type="evidence" value="ECO:0007669"/>
    <property type="project" value="UniProtKB-UniRule"/>
</dbReference>
<protein>
    <recommendedName>
        <fullName evidence="7 18">ATP phosphoribosyltransferase</fullName>
        <shortName evidence="18">ATP-PRT</shortName>
        <shortName evidence="18">ATP-PRTase</shortName>
        <ecNumber evidence="6 18">2.4.2.17</ecNumber>
    </recommendedName>
</protein>
<evidence type="ECO:0000259" key="20">
    <source>
        <dbReference type="Pfam" id="PF08029"/>
    </source>
</evidence>
<keyword evidence="13 18" id="KW-0547">Nucleotide-binding</keyword>
<accession>A0A497E5D2</accession>
<dbReference type="Gene3D" id="3.40.190.10">
    <property type="entry name" value="Periplasmic binding protein-like II"/>
    <property type="match status" value="2"/>
</dbReference>
<keyword evidence="10 18" id="KW-0328">Glycosyltransferase</keyword>
<evidence type="ECO:0000256" key="4">
    <source>
        <dbReference type="ARBA" id="ARBA00004667"/>
    </source>
</evidence>
<comment type="activity regulation">
    <text evidence="18">Feedback inhibited by histidine.</text>
</comment>
<dbReference type="Pfam" id="PF08029">
    <property type="entry name" value="HisG_C"/>
    <property type="match status" value="1"/>
</dbReference>
<reference evidence="21 22" key="1">
    <citation type="submission" date="2018-06" db="EMBL/GenBank/DDBJ databases">
        <title>Extensive metabolic versatility and redundancy in microbially diverse, dynamic hydrothermal sediments.</title>
        <authorList>
            <person name="Dombrowski N."/>
            <person name="Teske A."/>
            <person name="Baker B.J."/>
        </authorList>
    </citation>
    <scope>NUCLEOTIDE SEQUENCE [LARGE SCALE GENOMIC DNA]</scope>
    <source>
        <strain evidence="21">B47_G16</strain>
    </source>
</reference>
<dbReference type="NCBIfam" id="TIGR03455">
    <property type="entry name" value="HisG_C-term"/>
    <property type="match status" value="1"/>
</dbReference>
<evidence type="ECO:0000256" key="7">
    <source>
        <dbReference type="ARBA" id="ARBA00020998"/>
    </source>
</evidence>
<dbReference type="AlphaFoldDB" id="A0A497E5D2"/>
<evidence type="ECO:0000256" key="17">
    <source>
        <dbReference type="ARBA" id="ARBA00024861"/>
    </source>
</evidence>
<evidence type="ECO:0000256" key="1">
    <source>
        <dbReference type="ARBA" id="ARBA00000915"/>
    </source>
</evidence>
<comment type="function">
    <text evidence="17 18">Catalyzes the condensation of ATP and 5-phosphoribose 1-diphosphate to form N'-(5'-phosphoribosyl)-ATP (PR-ATP). Has a crucial role in the pathway because the rate of histidine biosynthesis seems to be controlled primarily by regulation of HisG enzymatic activity.</text>
</comment>
<comment type="cofactor">
    <cofactor evidence="2 18">
        <name>Mg(2+)</name>
        <dbReference type="ChEBI" id="CHEBI:18420"/>
    </cofactor>
</comment>
<dbReference type="CDD" id="cd13593">
    <property type="entry name" value="PBP2_HisGL3"/>
    <property type="match status" value="1"/>
</dbReference>
<evidence type="ECO:0000256" key="16">
    <source>
        <dbReference type="ARBA" id="ARBA00023102"/>
    </source>
</evidence>
<dbReference type="EMBL" id="QMPZ01000010">
    <property type="protein sequence ID" value="RLE10353.1"/>
    <property type="molecule type" value="Genomic_DNA"/>
</dbReference>
<dbReference type="FunFam" id="3.30.70.120:FF:000002">
    <property type="entry name" value="ATP phosphoribosyltransferase"/>
    <property type="match status" value="1"/>
</dbReference>
<comment type="similarity">
    <text evidence="5 18">Belongs to the ATP phosphoribosyltransferase family. Long subfamily.</text>
</comment>
<evidence type="ECO:0000256" key="2">
    <source>
        <dbReference type="ARBA" id="ARBA00001946"/>
    </source>
</evidence>
<dbReference type="GO" id="GO:0003879">
    <property type="term" value="F:ATP phosphoribosyltransferase activity"/>
    <property type="evidence" value="ECO:0007669"/>
    <property type="project" value="UniProtKB-UniRule"/>
</dbReference>
<evidence type="ECO:0000256" key="3">
    <source>
        <dbReference type="ARBA" id="ARBA00004496"/>
    </source>
</evidence>
<keyword evidence="12 18" id="KW-0479">Metal-binding</keyword>
<evidence type="ECO:0000256" key="9">
    <source>
        <dbReference type="ARBA" id="ARBA00022605"/>
    </source>
</evidence>
<dbReference type="NCBIfam" id="TIGR00070">
    <property type="entry name" value="hisG"/>
    <property type="match status" value="1"/>
</dbReference>
<evidence type="ECO:0000313" key="21">
    <source>
        <dbReference type="EMBL" id="RLE10353.1"/>
    </source>
</evidence>
<proteinExistence type="inferred from homology"/>
<evidence type="ECO:0000259" key="19">
    <source>
        <dbReference type="Pfam" id="PF01634"/>
    </source>
</evidence>
<keyword evidence="11 18" id="KW-0808">Transferase</keyword>
<dbReference type="InterPro" id="IPR020621">
    <property type="entry name" value="ATP-PRT_HisG_long"/>
</dbReference>
<dbReference type="InterPro" id="IPR015867">
    <property type="entry name" value="N-reg_PII/ATP_PRibTrfase_C"/>
</dbReference>
<dbReference type="PANTHER" id="PTHR21403:SF10">
    <property type="entry name" value="ATP PHOSPHORIBOSYLTRANSFERASE"/>
    <property type="match status" value="1"/>
</dbReference>
<dbReference type="InterPro" id="IPR013115">
    <property type="entry name" value="HisG_C"/>
</dbReference>
<dbReference type="InterPro" id="IPR011322">
    <property type="entry name" value="N-reg_PII-like_a/b"/>
</dbReference>
<comment type="pathway">
    <text evidence="4 18">Amino-acid biosynthesis; L-histidine biosynthesis; L-histidine from 5-phospho-alpha-D-ribose 1-diphosphate: step 1/9.</text>
</comment>
<evidence type="ECO:0000256" key="14">
    <source>
        <dbReference type="ARBA" id="ARBA00022840"/>
    </source>
</evidence>
<dbReference type="SUPFAM" id="SSF54913">
    <property type="entry name" value="GlnB-like"/>
    <property type="match status" value="1"/>
</dbReference>
<dbReference type="EC" id="2.4.2.17" evidence="6 18"/>
<evidence type="ECO:0000313" key="22">
    <source>
        <dbReference type="Proteomes" id="UP000279422"/>
    </source>
</evidence>
<comment type="subcellular location">
    <subcellularLocation>
        <location evidence="3 18">Cytoplasm</location>
    </subcellularLocation>
</comment>
<keyword evidence="14 18" id="KW-0067">ATP-binding</keyword>
<feature type="domain" description="ATP phosphoribosyltransferase catalytic" evidence="19">
    <location>
        <begin position="50"/>
        <end position="210"/>
    </location>
</feature>
<dbReference type="GO" id="GO:0005737">
    <property type="term" value="C:cytoplasm"/>
    <property type="evidence" value="ECO:0007669"/>
    <property type="project" value="UniProtKB-SubCell"/>
</dbReference>
<dbReference type="Proteomes" id="UP000279422">
    <property type="component" value="Unassembled WGS sequence"/>
</dbReference>
<evidence type="ECO:0000256" key="6">
    <source>
        <dbReference type="ARBA" id="ARBA00011946"/>
    </source>
</evidence>
<dbReference type="UniPathway" id="UPA00031">
    <property type="reaction ID" value="UER00006"/>
</dbReference>
<dbReference type="SUPFAM" id="SSF53850">
    <property type="entry name" value="Periplasmic binding protein-like II"/>
    <property type="match status" value="1"/>
</dbReference>
<keyword evidence="9 18" id="KW-0028">Amino-acid biosynthesis</keyword>
<evidence type="ECO:0000256" key="10">
    <source>
        <dbReference type="ARBA" id="ARBA00022676"/>
    </source>
</evidence>
<dbReference type="HAMAP" id="MF_00079">
    <property type="entry name" value="HisG_Long"/>
    <property type="match status" value="1"/>
</dbReference>
<evidence type="ECO:0000256" key="15">
    <source>
        <dbReference type="ARBA" id="ARBA00022842"/>
    </source>
</evidence>
<gene>
    <name evidence="18" type="primary">hisG</name>
    <name evidence="21" type="ORF">DRJ00_01620</name>
</gene>